<dbReference type="Pfam" id="PF00168">
    <property type="entry name" value="C2"/>
    <property type="match status" value="1"/>
</dbReference>
<dbReference type="GO" id="GO:0006952">
    <property type="term" value="P:defense response"/>
    <property type="evidence" value="ECO:0007669"/>
    <property type="project" value="InterPro"/>
</dbReference>
<keyword evidence="4" id="KW-1185">Reference proteome</keyword>
<dbReference type="InterPro" id="IPR000008">
    <property type="entry name" value="C2_dom"/>
</dbReference>
<dbReference type="PANTHER" id="PTHR32246">
    <property type="entry name" value="INGRESSION PROTEIN FIC1"/>
    <property type="match status" value="1"/>
</dbReference>
<dbReference type="Gene3D" id="2.60.40.150">
    <property type="entry name" value="C2 domain"/>
    <property type="match status" value="1"/>
</dbReference>
<accession>A0A9W7GU31</accession>
<dbReference type="OrthoDB" id="1909968at2759"/>
<feature type="domain" description="C2" evidence="2">
    <location>
        <begin position="1"/>
        <end position="108"/>
    </location>
</feature>
<comment type="caution">
    <text evidence="3">The sequence shown here is derived from an EMBL/GenBank/DDBJ whole genome shotgun (WGS) entry which is preliminary data.</text>
</comment>
<feature type="region of interest" description="Disordered" evidence="1">
    <location>
        <begin position="244"/>
        <end position="277"/>
    </location>
</feature>
<evidence type="ECO:0000313" key="3">
    <source>
        <dbReference type="EMBL" id="GMI65632.1"/>
    </source>
</evidence>
<proteinExistence type="predicted"/>
<name>A0A9W7GU31_HIBTR</name>
<reference evidence="3" key="1">
    <citation type="submission" date="2023-05" db="EMBL/GenBank/DDBJ databases">
        <title>Genome and transcriptome analyses reveal genes involved in the formation of fine ridges on petal epidermal cells in Hibiscus trionum.</title>
        <authorList>
            <person name="Koshimizu S."/>
            <person name="Masuda S."/>
            <person name="Ishii T."/>
            <person name="Shirasu K."/>
            <person name="Hoshino A."/>
            <person name="Arita M."/>
        </authorList>
    </citation>
    <scope>NUCLEOTIDE SEQUENCE</scope>
    <source>
        <strain evidence="3">Hamamatsu line</strain>
    </source>
</reference>
<dbReference type="PROSITE" id="PS50004">
    <property type="entry name" value="C2"/>
    <property type="match status" value="1"/>
</dbReference>
<dbReference type="AlphaFoldDB" id="A0A9W7GU31"/>
<evidence type="ECO:0000313" key="4">
    <source>
        <dbReference type="Proteomes" id="UP001165190"/>
    </source>
</evidence>
<dbReference type="EMBL" id="BSYR01000003">
    <property type="protein sequence ID" value="GMI65632.1"/>
    <property type="molecule type" value="Genomic_DNA"/>
</dbReference>
<dbReference type="SUPFAM" id="SSF49562">
    <property type="entry name" value="C2 domain (Calcium/lipid-binding domain, CaLB)"/>
    <property type="match status" value="1"/>
</dbReference>
<organism evidence="3 4">
    <name type="scientific">Hibiscus trionum</name>
    <name type="common">Flower of an hour</name>
    <dbReference type="NCBI Taxonomy" id="183268"/>
    <lineage>
        <taxon>Eukaryota</taxon>
        <taxon>Viridiplantae</taxon>
        <taxon>Streptophyta</taxon>
        <taxon>Embryophyta</taxon>
        <taxon>Tracheophyta</taxon>
        <taxon>Spermatophyta</taxon>
        <taxon>Magnoliopsida</taxon>
        <taxon>eudicotyledons</taxon>
        <taxon>Gunneridae</taxon>
        <taxon>Pentapetalae</taxon>
        <taxon>rosids</taxon>
        <taxon>malvids</taxon>
        <taxon>Malvales</taxon>
        <taxon>Malvaceae</taxon>
        <taxon>Malvoideae</taxon>
        <taxon>Hibiscus</taxon>
    </lineage>
</organism>
<feature type="compositionally biased region" description="Basic and acidic residues" evidence="1">
    <location>
        <begin position="185"/>
        <end position="204"/>
    </location>
</feature>
<feature type="region of interest" description="Disordered" evidence="1">
    <location>
        <begin position="174"/>
        <end position="231"/>
    </location>
</feature>
<dbReference type="PANTHER" id="PTHR32246:SF103">
    <property type="entry name" value="CALCIUM-DEPENDENT LIPID-BINDING (CALB DOMAIN) FAMILY PROTEIN"/>
    <property type="match status" value="1"/>
</dbReference>
<evidence type="ECO:0000259" key="2">
    <source>
        <dbReference type="PROSITE" id="PS50004"/>
    </source>
</evidence>
<dbReference type="Proteomes" id="UP001165190">
    <property type="component" value="Unassembled WGS sequence"/>
</dbReference>
<protein>
    <recommendedName>
        <fullName evidence="2">C2 domain-containing protein</fullName>
    </recommendedName>
</protein>
<dbReference type="SMART" id="SM00239">
    <property type="entry name" value="C2"/>
    <property type="match status" value="1"/>
</dbReference>
<dbReference type="InterPro" id="IPR035892">
    <property type="entry name" value="C2_domain_sf"/>
</dbReference>
<feature type="compositionally biased region" description="Polar residues" evidence="1">
    <location>
        <begin position="268"/>
        <end position="277"/>
    </location>
</feature>
<gene>
    <name evidence="3" type="ORF">HRI_000232500</name>
</gene>
<dbReference type="InterPro" id="IPR044750">
    <property type="entry name" value="C2_SRC2/BAP"/>
</dbReference>
<evidence type="ECO:0000256" key="1">
    <source>
        <dbReference type="SAM" id="MobiDB-lite"/>
    </source>
</evidence>
<sequence length="277" mass="29748">MPSGILEVTLVSAQDLPSVSKNMKTYAVVWLENDEDNKQATNVDQAGGTNPRWNHAFTFRAGGKFLNSEDAAISVEVCAAAWDKDATIGYVNVPIRDILEMPSSVVTDATGTASFKLRRPKGKSQGVIKIEVSLKLTNEDHSGSIVNSSLCNSDIGPSASIVAAAIAKGLYTPQVNNETPSEESEQIKEWTKKEREKAAGERRPIGSIVGAPFQNMKPSRVRSSKGRKGEGKKLFSCLGCEIAITCGSGGSDEGSRRRSRRRRGGSNKVCNLSSVDD</sequence>
<dbReference type="CDD" id="cd04051">
    <property type="entry name" value="C2_SRC2_like"/>
    <property type="match status" value="1"/>
</dbReference>